<sequence length="546" mass="58392">MQSRSNGKARPHLGATLIVEKVRHRAGIDDDATALEQTIAELNATQRGNSWSLPVPEGAEADAPVWHGPEHWIETARVLLATERGQQLVRAHHTNADTVVIVASGIAAHADGLTGRNVTVSDATLCDEVGFQVKTIRRARYVLRDLGLARSLATGRPLNLVEQAAAWLHHGGAQTKAASVWALMIPREAAAVTRPLTPRRKSASLGRLSRAAHAAAAAANAAPSTPDRPVGPPTTNLSSREVCPGANYSPSARERDGKKSKKSKEGKEASPRPLHLQLAAAELVHHISDLNRGHWISTPGSGSYVRLPGSHIGRIADLIADAGIDTTRWTGRAIAARLTRYVADQGYSWPNRISNPGGFLRSLLWAVDWTEQTPTMSAAAVRERRRELQRQDELEQQQRQAERARIAAQKRQEAAQKAADNAHSSGECGLCHDTGWIVAFGAGDPIAPMRCICPGLDRPALDLPAPPDPMAPASEQLVDAVSSEVEVEDQRAAELDAAAGETCLMCSSAPGTVRTSMASRPVVCDPCWHAAGFDGVPSCKDHHAAV</sequence>
<accession>A0ABS0D0I3</accession>
<feature type="compositionally biased region" description="Basic and acidic residues" evidence="2">
    <location>
        <begin position="252"/>
        <end position="270"/>
    </location>
</feature>
<evidence type="ECO:0000256" key="2">
    <source>
        <dbReference type="SAM" id="MobiDB-lite"/>
    </source>
</evidence>
<dbReference type="RefSeq" id="WP_195133504.1">
    <property type="nucleotide sequence ID" value="NZ_JADLQX010000040.1"/>
</dbReference>
<proteinExistence type="predicted"/>
<comment type="caution">
    <text evidence="3">The sequence shown here is derived from an EMBL/GenBank/DDBJ whole genome shotgun (WGS) entry which is preliminary data.</text>
</comment>
<protein>
    <submittedName>
        <fullName evidence="3">Uncharacterized protein</fullName>
    </submittedName>
</protein>
<feature type="region of interest" description="Disordered" evidence="2">
    <location>
        <begin position="216"/>
        <end position="273"/>
    </location>
</feature>
<evidence type="ECO:0000256" key="1">
    <source>
        <dbReference type="SAM" id="Coils"/>
    </source>
</evidence>
<reference evidence="3 4" key="1">
    <citation type="submission" date="2020-10" db="EMBL/GenBank/DDBJ databases">
        <title>Identification of Nocardia species via Next-generation sequencing and recognition of intraspecies genetic diversity.</title>
        <authorList>
            <person name="Li P."/>
            <person name="Li P."/>
            <person name="Lu B."/>
        </authorList>
    </citation>
    <scope>NUCLEOTIDE SEQUENCE [LARGE SCALE GENOMIC DNA]</scope>
    <source>
        <strain evidence="3 4">BJ06-0157</strain>
    </source>
</reference>
<evidence type="ECO:0000313" key="4">
    <source>
        <dbReference type="Proteomes" id="UP000702209"/>
    </source>
</evidence>
<dbReference type="Proteomes" id="UP000702209">
    <property type="component" value="Unassembled WGS sequence"/>
</dbReference>
<keyword evidence="4" id="KW-1185">Reference proteome</keyword>
<keyword evidence="1" id="KW-0175">Coiled coil</keyword>
<dbReference type="EMBL" id="JADLQX010000040">
    <property type="protein sequence ID" value="MBF6302316.1"/>
    <property type="molecule type" value="Genomic_DNA"/>
</dbReference>
<organism evidence="3 4">
    <name type="scientific">Nocardia amamiensis</name>
    <dbReference type="NCBI Taxonomy" id="404578"/>
    <lineage>
        <taxon>Bacteria</taxon>
        <taxon>Bacillati</taxon>
        <taxon>Actinomycetota</taxon>
        <taxon>Actinomycetes</taxon>
        <taxon>Mycobacteriales</taxon>
        <taxon>Nocardiaceae</taxon>
        <taxon>Nocardia</taxon>
    </lineage>
</organism>
<evidence type="ECO:0000313" key="3">
    <source>
        <dbReference type="EMBL" id="MBF6302316.1"/>
    </source>
</evidence>
<feature type="coiled-coil region" evidence="1">
    <location>
        <begin position="378"/>
        <end position="414"/>
    </location>
</feature>
<name>A0ABS0D0I3_9NOCA</name>
<gene>
    <name evidence="3" type="ORF">IU459_32955</name>
</gene>